<dbReference type="Proteomes" id="UP000820818">
    <property type="component" value="Linkage Group LG3"/>
</dbReference>
<organism evidence="3 4">
    <name type="scientific">Daphnia sinensis</name>
    <dbReference type="NCBI Taxonomy" id="1820382"/>
    <lineage>
        <taxon>Eukaryota</taxon>
        <taxon>Metazoa</taxon>
        <taxon>Ecdysozoa</taxon>
        <taxon>Arthropoda</taxon>
        <taxon>Crustacea</taxon>
        <taxon>Branchiopoda</taxon>
        <taxon>Diplostraca</taxon>
        <taxon>Cladocera</taxon>
        <taxon>Anomopoda</taxon>
        <taxon>Daphniidae</taxon>
        <taxon>Daphnia</taxon>
        <taxon>Daphnia similis group</taxon>
    </lineage>
</organism>
<evidence type="ECO:0000256" key="1">
    <source>
        <dbReference type="SAM" id="MobiDB-lite"/>
    </source>
</evidence>
<reference evidence="3 4" key="1">
    <citation type="submission" date="2022-05" db="EMBL/GenBank/DDBJ databases">
        <title>A multi-omics perspective on studying reproductive biology in Daphnia sinensis.</title>
        <authorList>
            <person name="Jia J."/>
        </authorList>
    </citation>
    <scope>NUCLEOTIDE SEQUENCE [LARGE SCALE GENOMIC DNA]</scope>
    <source>
        <strain evidence="3 4">WSL</strain>
    </source>
</reference>
<evidence type="ECO:0000256" key="2">
    <source>
        <dbReference type="SAM" id="SignalP"/>
    </source>
</evidence>
<evidence type="ECO:0000313" key="3">
    <source>
        <dbReference type="EMBL" id="KAI9561493.1"/>
    </source>
</evidence>
<keyword evidence="2" id="KW-0732">Signal</keyword>
<feature type="region of interest" description="Disordered" evidence="1">
    <location>
        <begin position="73"/>
        <end position="149"/>
    </location>
</feature>
<feature type="signal peptide" evidence="2">
    <location>
        <begin position="1"/>
        <end position="24"/>
    </location>
</feature>
<keyword evidence="4" id="KW-1185">Reference proteome</keyword>
<gene>
    <name evidence="3" type="ORF">GHT06_012451</name>
</gene>
<dbReference type="EMBL" id="WJBH02000003">
    <property type="protein sequence ID" value="KAI9561493.1"/>
    <property type="molecule type" value="Genomic_DNA"/>
</dbReference>
<feature type="chain" id="PRO_5042136436" evidence="2">
    <location>
        <begin position="25"/>
        <end position="387"/>
    </location>
</feature>
<dbReference type="AlphaFoldDB" id="A0AAD5PX92"/>
<evidence type="ECO:0000313" key="4">
    <source>
        <dbReference type="Proteomes" id="UP000820818"/>
    </source>
</evidence>
<sequence>MRRHFYTMLLGAFVLASAFGEADSFNPNGGETETMIEGDVQTQEPNVGEADNFVGGEGTQPEATEDQIDMFFGESTGRSDAGTGDEALSGTDEPNPTETEGQVDIPAEETQPSPNVGDEPVTETDTPASEIEPKTDVDQEPTVSDPPGNVGFFEMVRSFFNVFAGSVGPSPVEINSQTPRPIGRYFVSDEDSHSFEDDTSDEMPPPMPVQLARIKQFVRVNTATVRASTSYDDQEDHPLVTKPHVVGRSQTPAPPIRGGRVIVDSDEHDYDHSDEQDTSLEVDFSLLPEIRRFLEPNAGRDDVINHYEEPDGRGTRGILENPIFQQKVLEFDSRLKRASGASGKRLMEKYAEALAVYSDPSVNMASTSVTFSCFLPFVITCLLARIS</sequence>
<accession>A0AAD5PX92</accession>
<protein>
    <submittedName>
        <fullName evidence="3">Uncharacterized protein</fullName>
    </submittedName>
</protein>
<name>A0AAD5PX92_9CRUS</name>
<proteinExistence type="predicted"/>
<comment type="caution">
    <text evidence="3">The sequence shown here is derived from an EMBL/GenBank/DDBJ whole genome shotgun (WGS) entry which is preliminary data.</text>
</comment>